<evidence type="ECO:0000256" key="2">
    <source>
        <dbReference type="ARBA" id="ARBA00005988"/>
    </source>
</evidence>
<evidence type="ECO:0000256" key="3">
    <source>
        <dbReference type="PROSITE-ProRule" id="PRU01379"/>
    </source>
</evidence>
<dbReference type="PROSITE" id="PS52035">
    <property type="entry name" value="PEPTIDASE_M14"/>
    <property type="match status" value="1"/>
</dbReference>
<dbReference type="AlphaFoldDB" id="A0AAF5D065"/>
<dbReference type="GO" id="GO:0004181">
    <property type="term" value="F:metallocarboxypeptidase activity"/>
    <property type="evidence" value="ECO:0007669"/>
    <property type="project" value="InterPro"/>
</dbReference>
<dbReference type="Gene3D" id="3.40.630.10">
    <property type="entry name" value="Zn peptidases"/>
    <property type="match status" value="1"/>
</dbReference>
<dbReference type="GO" id="GO:0008270">
    <property type="term" value="F:zinc ion binding"/>
    <property type="evidence" value="ECO:0007669"/>
    <property type="project" value="InterPro"/>
</dbReference>
<comment type="similarity">
    <text evidence="2 3">Belongs to the peptidase M14 family.</text>
</comment>
<accession>A0AAF5D065</accession>
<reference evidence="6" key="1">
    <citation type="submission" date="2024-02" db="UniProtKB">
        <authorList>
            <consortium name="WormBaseParasite"/>
        </authorList>
    </citation>
    <scope>IDENTIFICATION</scope>
</reference>
<keyword evidence="5" id="KW-1185">Reference proteome</keyword>
<protein>
    <recommendedName>
        <fullName evidence="4">Peptidase M14 domain-containing protein</fullName>
    </recommendedName>
</protein>
<dbReference type="SMART" id="SM00631">
    <property type="entry name" value="Zn_pept"/>
    <property type="match status" value="1"/>
</dbReference>
<name>A0AAF5D065_STRER</name>
<feature type="active site" description="Proton donor/acceptor" evidence="3">
    <location>
        <position position="562"/>
    </location>
</feature>
<evidence type="ECO:0000256" key="1">
    <source>
        <dbReference type="ARBA" id="ARBA00001947"/>
    </source>
</evidence>
<dbReference type="GO" id="GO:0005615">
    <property type="term" value="C:extracellular space"/>
    <property type="evidence" value="ECO:0007669"/>
    <property type="project" value="TreeGrafter"/>
</dbReference>
<evidence type="ECO:0000259" key="4">
    <source>
        <dbReference type="PROSITE" id="PS52035"/>
    </source>
</evidence>
<dbReference type="Pfam" id="PF00246">
    <property type="entry name" value="Peptidase_M14"/>
    <property type="match status" value="1"/>
</dbReference>
<comment type="cofactor">
    <cofactor evidence="1">
        <name>Zn(2+)</name>
        <dbReference type="ChEBI" id="CHEBI:29105"/>
    </cofactor>
</comment>
<organism evidence="5 6">
    <name type="scientific">Strongyloides stercoralis</name>
    <name type="common">Threadworm</name>
    <dbReference type="NCBI Taxonomy" id="6248"/>
    <lineage>
        <taxon>Eukaryota</taxon>
        <taxon>Metazoa</taxon>
        <taxon>Ecdysozoa</taxon>
        <taxon>Nematoda</taxon>
        <taxon>Chromadorea</taxon>
        <taxon>Rhabditida</taxon>
        <taxon>Tylenchina</taxon>
        <taxon>Panagrolaimomorpha</taxon>
        <taxon>Strongyloidoidea</taxon>
        <taxon>Strongyloididae</taxon>
        <taxon>Strongyloides</taxon>
    </lineage>
</organism>
<dbReference type="Proteomes" id="UP000035681">
    <property type="component" value="Unplaced"/>
</dbReference>
<dbReference type="PANTHER" id="PTHR11705:SF91">
    <property type="entry name" value="FI01817P-RELATED"/>
    <property type="match status" value="1"/>
</dbReference>
<dbReference type="SUPFAM" id="SSF53187">
    <property type="entry name" value="Zn-dependent exopeptidases"/>
    <property type="match status" value="1"/>
</dbReference>
<feature type="domain" description="Peptidase M14" evidence="4">
    <location>
        <begin position="469"/>
        <end position="598"/>
    </location>
</feature>
<dbReference type="GO" id="GO:0006508">
    <property type="term" value="P:proteolysis"/>
    <property type="evidence" value="ECO:0007669"/>
    <property type="project" value="InterPro"/>
</dbReference>
<proteinExistence type="inferred from homology"/>
<sequence length="609" mass="70057">CTTFLLLIRITFEPQLIETFVDVALLESYLNHKNSFFGRNSISNDANYGNFTGRNQRLLIYWVLIMKERSYSGANQKRGNADYHKEFIHYYCCIGRCCSTGTEAEAWRFFWGKLEDVALLELNLKHGAFFLMGEIYLSMEVVVEGIGGCCSTGAESKTCKLFFERNLFRINASYDSETRINASYDKESRHYCCCFGGCCSTGAESGEWRPFWKKVEDVPILQLNLKHKSSSVMDYYSTETESRAWNLLWKELKAVGLLELNRERVNFSFKRNSFRINASYDSETRHYCCCFGGCCSIGTESEALGLFWKKLENVPILQLILKQRSSSERDYYSTGTESRAWKLLWKELEAVALLELNQKRVNFFLGGIHLELMLVTIVKLGGIHLVIMLTTFKNPEETGGCCSTGAQLGSWEVFWNELGLILKETGGCYSTKYGAWKLIWKELEVVALLELNQKSYPYKWNKIYNIGLSFPGISKECELEVKSYADYLVKNKIQGFVTLHSYEGFILYPWGYQKKLYTDNRENLYKLGEEDVGQSADILYRANGCSNDYSKSLGIKYVFTIEIRSRKMYNFGFIIPKSYILKLAEEAFAEILVVSQKISKENIVESSVK</sequence>
<dbReference type="InterPro" id="IPR000834">
    <property type="entry name" value="Peptidase_M14"/>
</dbReference>
<evidence type="ECO:0000313" key="5">
    <source>
        <dbReference type="Proteomes" id="UP000035681"/>
    </source>
</evidence>
<evidence type="ECO:0000313" key="6">
    <source>
        <dbReference type="WBParaSite" id="TCONS_00004438.p1"/>
    </source>
</evidence>
<dbReference type="PANTHER" id="PTHR11705">
    <property type="entry name" value="PROTEASE FAMILY M14 CARBOXYPEPTIDASE A,B"/>
    <property type="match status" value="1"/>
</dbReference>
<dbReference type="WBParaSite" id="TCONS_00004438.p1">
    <property type="protein sequence ID" value="TCONS_00004438.p1"/>
    <property type="gene ID" value="XLOC_001865"/>
</dbReference>